<comment type="caution">
    <text evidence="2">The sequence shown here is derived from an EMBL/GenBank/DDBJ whole genome shotgun (WGS) entry which is preliminary data.</text>
</comment>
<evidence type="ECO:0000256" key="1">
    <source>
        <dbReference type="SAM" id="Phobius"/>
    </source>
</evidence>
<dbReference type="HOGENOM" id="CLU_3046202_0_0_10"/>
<evidence type="ECO:0000313" key="2">
    <source>
        <dbReference type="EMBL" id="EHG98736.1"/>
    </source>
</evidence>
<organism evidence="2 3">
    <name type="scientific">Paraprevotella clara YIT 11840</name>
    <dbReference type="NCBI Taxonomy" id="762968"/>
    <lineage>
        <taxon>Bacteria</taxon>
        <taxon>Pseudomonadati</taxon>
        <taxon>Bacteroidota</taxon>
        <taxon>Bacteroidia</taxon>
        <taxon>Bacteroidales</taxon>
        <taxon>Prevotellaceae</taxon>
        <taxon>Paraprevotella</taxon>
    </lineage>
</organism>
<dbReference type="EMBL" id="AFFY01000058">
    <property type="protein sequence ID" value="EHG98736.1"/>
    <property type="molecule type" value="Genomic_DNA"/>
</dbReference>
<keyword evidence="3" id="KW-1185">Reference proteome</keyword>
<reference evidence="2 3" key="1">
    <citation type="submission" date="2011-03" db="EMBL/GenBank/DDBJ databases">
        <authorList>
            <person name="Weinstock G."/>
            <person name="Sodergren E."/>
            <person name="Clifton S."/>
            <person name="Fulton L."/>
            <person name="Fulton B."/>
            <person name="Courtney L."/>
            <person name="Fronick C."/>
            <person name="Harrison M."/>
            <person name="Strong C."/>
            <person name="Farmer C."/>
            <person name="Delahaunty K."/>
            <person name="Markovic C."/>
            <person name="Hall O."/>
            <person name="Minx P."/>
            <person name="Tomlinson C."/>
            <person name="Mitreva M."/>
            <person name="Hou S."/>
            <person name="Chen J."/>
            <person name="Wollam A."/>
            <person name="Pepin K.H."/>
            <person name="Johnson M."/>
            <person name="Bhonagiri V."/>
            <person name="Zhang X."/>
            <person name="Suruliraj S."/>
            <person name="Warren W."/>
            <person name="Chinwalla A."/>
            <person name="Mardis E.R."/>
            <person name="Wilson R.K."/>
        </authorList>
    </citation>
    <scope>NUCLEOTIDE SEQUENCE [LARGE SCALE GENOMIC DNA]</scope>
    <source>
        <strain evidence="2 3">YIT 11840</strain>
    </source>
</reference>
<keyword evidence="1" id="KW-0472">Membrane</keyword>
<dbReference type="Proteomes" id="UP000003598">
    <property type="component" value="Unassembled WGS sequence"/>
</dbReference>
<dbReference type="STRING" id="762968.HMPREF9441_03498"/>
<accession>G5SVT1</accession>
<evidence type="ECO:0000313" key="3">
    <source>
        <dbReference type="Proteomes" id="UP000003598"/>
    </source>
</evidence>
<feature type="transmembrane region" description="Helical" evidence="1">
    <location>
        <begin position="23"/>
        <end position="43"/>
    </location>
</feature>
<gene>
    <name evidence="2" type="ORF">HMPREF9441_03498</name>
</gene>
<keyword evidence="1" id="KW-1133">Transmembrane helix</keyword>
<keyword evidence="1" id="KW-0812">Transmembrane</keyword>
<dbReference type="AlphaFoldDB" id="G5SVT1"/>
<protein>
    <submittedName>
        <fullName evidence="2">Uncharacterized protein</fullName>
    </submittedName>
</protein>
<proteinExistence type="predicted"/>
<sequence>MFCQAERLAIGVKNSLFALKKRLILIFFFRIILFIEYLLYLYAHKNPIKSETLY</sequence>
<name>G5SVT1_9BACT</name>